<proteinExistence type="predicted"/>
<reference evidence="1 2" key="1">
    <citation type="submission" date="2015-10" db="EMBL/GenBank/DDBJ databases">
        <authorList>
            <person name="Gilbert D.G."/>
        </authorList>
    </citation>
    <scope>NUCLEOTIDE SEQUENCE [LARGE SCALE GENOMIC DNA]</scope>
    <source>
        <strain evidence="1">COMA1</strain>
    </source>
</reference>
<dbReference type="STRING" id="1742972.COMA1_11677"/>
<dbReference type="AlphaFoldDB" id="A0A0S4LC33"/>
<keyword evidence="2" id="KW-1185">Reference proteome</keyword>
<name>A0A0S4LC33_9BACT</name>
<accession>A0A0S4LC33</accession>
<organism evidence="1 2">
    <name type="scientific">Candidatus Nitrospira nitrosa</name>
    <dbReference type="NCBI Taxonomy" id="1742972"/>
    <lineage>
        <taxon>Bacteria</taxon>
        <taxon>Pseudomonadati</taxon>
        <taxon>Nitrospirota</taxon>
        <taxon>Nitrospiria</taxon>
        <taxon>Nitrospirales</taxon>
        <taxon>Nitrospiraceae</taxon>
        <taxon>Nitrospira</taxon>
    </lineage>
</organism>
<gene>
    <name evidence="1" type="ORF">COMA1_11677</name>
</gene>
<evidence type="ECO:0000313" key="2">
    <source>
        <dbReference type="Proteomes" id="UP000199032"/>
    </source>
</evidence>
<dbReference type="EMBL" id="CZQA01000001">
    <property type="protein sequence ID" value="CUS34398.1"/>
    <property type="molecule type" value="Genomic_DNA"/>
</dbReference>
<protein>
    <submittedName>
        <fullName evidence="1">Uncharacterized protein</fullName>
    </submittedName>
</protein>
<evidence type="ECO:0000313" key="1">
    <source>
        <dbReference type="EMBL" id="CUS34398.1"/>
    </source>
</evidence>
<dbReference type="Proteomes" id="UP000199032">
    <property type="component" value="Unassembled WGS sequence"/>
</dbReference>
<dbReference type="RefSeq" id="WP_176697928.1">
    <property type="nucleotide sequence ID" value="NZ_CZQA01000001.1"/>
</dbReference>
<sequence length="50" mass="5599">MNSSGAKSSGLDRIDENAVSLLPRVFPMQFARSLDRAQIVMRSPITYSRE</sequence>